<dbReference type="SUPFAM" id="SSF56801">
    <property type="entry name" value="Acetyl-CoA synthetase-like"/>
    <property type="match status" value="1"/>
</dbReference>
<dbReference type="Gene3D" id="3.40.50.12780">
    <property type="entry name" value="N-terminal domain of ligase-like"/>
    <property type="match status" value="1"/>
</dbReference>
<dbReference type="RefSeq" id="XP_018985098.1">
    <property type="nucleotide sequence ID" value="XM_019128821.1"/>
</dbReference>
<evidence type="ECO:0000256" key="1">
    <source>
        <dbReference type="ARBA" id="ARBA00022741"/>
    </source>
</evidence>
<keyword evidence="1" id="KW-0547">Nucleotide-binding</keyword>
<dbReference type="GO" id="GO:0005783">
    <property type="term" value="C:endoplasmic reticulum"/>
    <property type="evidence" value="ECO:0007669"/>
    <property type="project" value="TreeGrafter"/>
</dbReference>
<dbReference type="InterPro" id="IPR042099">
    <property type="entry name" value="ANL_N_sf"/>
</dbReference>
<sequence length="714" mass="79882">MSKSIFPASSDNIQQLIESLPFKPEEILRASPIAGSQETGYTATYRNKFCIDNGNQLFVNIHPSLRTLHDLFVNAVAMYPNNDCMGKRLFDNTLRDAHDTFYSWESFAQVDVRKRNLGSGIFHVVRNSPFRTAIHNVDDFVVSLYSGNRVEWLLADLACQSYSLTNTALYDTLGEGTSRYILELTKSPIVICSREKIQGLFNIQIEKPLPYLLAVVSMDPLSAQERAHYSQQACELGIELCELADVEAAGAQHPIAERPPTPDDLYTISFTSGTTGNPKGVEVHHEMGVSGVTMYLAQADVPKGLGHEMCFLPLAHIYERGVVSAYLSIGVGFGFPVASSPLTLVEELKALKPTTLEAVPRVFSKIESEIKEATINSENEVFRALARDIITRRLHNIKTQGVFANNSQYSETFTTQLKKQLGLDQTKFLCSASAPISNDTMNFFKSALNVGFAQAYGLTETFGIMCMSDPFERDAGSCGLPGISGEMRLRDVPQMGYTAGDRQGPRGELLLRGPQIFKRYYKNKDATDECFDKDGFFCTGDVARFDEHGRVYIIDRVKNFFKLAQGEYVTPEKIENKYLSHTTLVNQLYVHGDSLETYLVAVAGFDPHVMAKFLHRNFDVVLNPETHVVEIEAKLNELRVKTKVLEALNADVKLAGLAGFEKIHNIFFEREPLTVEREVYTPTFKLKRSACKTFFAEELKNMYGQGSLAKYSKL</sequence>
<keyword evidence="2" id="KW-0067">ATP-binding</keyword>
<reference evidence="5" key="1">
    <citation type="submission" date="2016-05" db="EMBL/GenBank/DDBJ databases">
        <title>Comparative genomics of biotechnologically important yeasts.</title>
        <authorList>
            <consortium name="DOE Joint Genome Institute"/>
            <person name="Riley R."/>
            <person name="Haridas S."/>
            <person name="Wolfe K.H."/>
            <person name="Lopes M.R."/>
            <person name="Hittinger C.T."/>
            <person name="Goker M."/>
            <person name="Salamov A."/>
            <person name="Wisecaver J."/>
            <person name="Long T.M."/>
            <person name="Aerts A.L."/>
            <person name="Barry K."/>
            <person name="Choi C."/>
            <person name="Clum A."/>
            <person name="Coughlan A.Y."/>
            <person name="Deshpande S."/>
            <person name="Douglass A.P."/>
            <person name="Hanson S.J."/>
            <person name="Klenk H.-P."/>
            <person name="Labutti K."/>
            <person name="Lapidus A."/>
            <person name="Lindquist E."/>
            <person name="Lipzen A."/>
            <person name="Meier-Kolthoff J.P."/>
            <person name="Ohm R.A."/>
            <person name="Otillar R.P."/>
            <person name="Pangilinan J."/>
            <person name="Peng Y."/>
            <person name="Rokas A."/>
            <person name="Rosa C.A."/>
            <person name="Scheuner C."/>
            <person name="Sibirny A.A."/>
            <person name="Slot J.C."/>
            <person name="Stielow J.B."/>
            <person name="Sun H."/>
            <person name="Kurtzman C.P."/>
            <person name="Blackwell M."/>
            <person name="Grigoriev I.V."/>
            <person name="Jeffries T.W."/>
        </authorList>
    </citation>
    <scope>NUCLEOTIDE SEQUENCE [LARGE SCALE GENOMIC DNA]</scope>
    <source>
        <strain evidence="5">NRRL Y-12698</strain>
    </source>
</reference>
<proteinExistence type="predicted"/>
<dbReference type="PANTHER" id="PTHR43272">
    <property type="entry name" value="LONG-CHAIN-FATTY-ACID--COA LIGASE"/>
    <property type="match status" value="1"/>
</dbReference>
<dbReference type="GO" id="GO:0005524">
    <property type="term" value="F:ATP binding"/>
    <property type="evidence" value="ECO:0007669"/>
    <property type="project" value="UniProtKB-KW"/>
</dbReference>
<name>A0A1E3QQ33_9ASCO</name>
<organism evidence="4 5">
    <name type="scientific">Babjeviella inositovora NRRL Y-12698</name>
    <dbReference type="NCBI Taxonomy" id="984486"/>
    <lineage>
        <taxon>Eukaryota</taxon>
        <taxon>Fungi</taxon>
        <taxon>Dikarya</taxon>
        <taxon>Ascomycota</taxon>
        <taxon>Saccharomycotina</taxon>
        <taxon>Pichiomycetes</taxon>
        <taxon>Serinales incertae sedis</taxon>
        <taxon>Babjeviella</taxon>
    </lineage>
</organism>
<evidence type="ECO:0000313" key="4">
    <source>
        <dbReference type="EMBL" id="ODQ79770.1"/>
    </source>
</evidence>
<dbReference type="GO" id="GO:0004467">
    <property type="term" value="F:long-chain fatty acid-CoA ligase activity"/>
    <property type="evidence" value="ECO:0007669"/>
    <property type="project" value="TreeGrafter"/>
</dbReference>
<accession>A0A1E3QQ33</accession>
<evidence type="ECO:0000256" key="2">
    <source>
        <dbReference type="ARBA" id="ARBA00022840"/>
    </source>
</evidence>
<dbReference type="InterPro" id="IPR000873">
    <property type="entry name" value="AMP-dep_synth/lig_dom"/>
</dbReference>
<dbReference type="AlphaFoldDB" id="A0A1E3QQ33"/>
<dbReference type="GO" id="GO:0016020">
    <property type="term" value="C:membrane"/>
    <property type="evidence" value="ECO:0007669"/>
    <property type="project" value="TreeGrafter"/>
</dbReference>
<dbReference type="InterPro" id="IPR020845">
    <property type="entry name" value="AMP-binding_CS"/>
</dbReference>
<evidence type="ECO:0000313" key="5">
    <source>
        <dbReference type="Proteomes" id="UP000094336"/>
    </source>
</evidence>
<dbReference type="GeneID" id="30146674"/>
<feature type="domain" description="AMP-dependent synthetase/ligase" evidence="3">
    <location>
        <begin position="141"/>
        <end position="521"/>
    </location>
</feature>
<dbReference type="EMBL" id="KV454431">
    <property type="protein sequence ID" value="ODQ79770.1"/>
    <property type="molecule type" value="Genomic_DNA"/>
</dbReference>
<dbReference type="PANTHER" id="PTHR43272:SF33">
    <property type="entry name" value="AMP-BINDING DOMAIN-CONTAINING PROTEIN-RELATED"/>
    <property type="match status" value="1"/>
</dbReference>
<evidence type="ECO:0000259" key="3">
    <source>
        <dbReference type="Pfam" id="PF00501"/>
    </source>
</evidence>
<dbReference type="PROSITE" id="PS00455">
    <property type="entry name" value="AMP_BINDING"/>
    <property type="match status" value="1"/>
</dbReference>
<protein>
    <recommendedName>
        <fullName evidence="3">AMP-dependent synthetase/ligase domain-containing protein</fullName>
    </recommendedName>
</protein>
<dbReference type="Pfam" id="PF00501">
    <property type="entry name" value="AMP-binding"/>
    <property type="match status" value="1"/>
</dbReference>
<dbReference type="OrthoDB" id="1700726at2759"/>
<keyword evidence="5" id="KW-1185">Reference proteome</keyword>
<gene>
    <name evidence="4" type="ORF">BABINDRAFT_161470</name>
</gene>
<dbReference type="Proteomes" id="UP000094336">
    <property type="component" value="Unassembled WGS sequence"/>
</dbReference>
<dbReference type="STRING" id="984486.A0A1E3QQ33"/>